<dbReference type="Proteomes" id="UP001311915">
    <property type="component" value="Unassembled WGS sequence"/>
</dbReference>
<reference evidence="1 2" key="1">
    <citation type="submission" date="2023-10" db="EMBL/GenBank/DDBJ databases">
        <title>Genome-Wide Identification Analysis in wild type Solanum Pinnatisectum Reveals Some Genes Defensing Phytophthora Infestans.</title>
        <authorList>
            <person name="Sun C."/>
        </authorList>
    </citation>
    <scope>NUCLEOTIDE SEQUENCE [LARGE SCALE GENOMIC DNA]</scope>
    <source>
        <strain evidence="1">LQN</strain>
        <tissue evidence="1">Leaf</tissue>
    </source>
</reference>
<sequence>MAKGWVSQLTKKMIDWLGEERKPGTENKKDGSELNKERIYRTLSIFSSRQWLRVKMGYPRRRIPGISGRCLQLAVRTLDAS</sequence>
<protein>
    <submittedName>
        <fullName evidence="1">Uncharacterized protein</fullName>
    </submittedName>
</protein>
<dbReference type="AlphaFoldDB" id="A0AAV9MSM2"/>
<keyword evidence="2" id="KW-1185">Reference proteome</keyword>
<accession>A0AAV9MSM2</accession>
<gene>
    <name evidence="1" type="ORF">R3W88_003404</name>
</gene>
<proteinExistence type="predicted"/>
<name>A0AAV9MSM2_9SOLN</name>
<comment type="caution">
    <text evidence="1">The sequence shown here is derived from an EMBL/GenBank/DDBJ whole genome shotgun (WGS) entry which is preliminary data.</text>
</comment>
<evidence type="ECO:0000313" key="2">
    <source>
        <dbReference type="Proteomes" id="UP001311915"/>
    </source>
</evidence>
<dbReference type="EMBL" id="JAWPEI010000001">
    <property type="protein sequence ID" value="KAK4739707.1"/>
    <property type="molecule type" value="Genomic_DNA"/>
</dbReference>
<evidence type="ECO:0000313" key="1">
    <source>
        <dbReference type="EMBL" id="KAK4739707.1"/>
    </source>
</evidence>
<organism evidence="1 2">
    <name type="scientific">Solanum pinnatisectum</name>
    <name type="common">tansyleaf nightshade</name>
    <dbReference type="NCBI Taxonomy" id="50273"/>
    <lineage>
        <taxon>Eukaryota</taxon>
        <taxon>Viridiplantae</taxon>
        <taxon>Streptophyta</taxon>
        <taxon>Embryophyta</taxon>
        <taxon>Tracheophyta</taxon>
        <taxon>Spermatophyta</taxon>
        <taxon>Magnoliopsida</taxon>
        <taxon>eudicotyledons</taxon>
        <taxon>Gunneridae</taxon>
        <taxon>Pentapetalae</taxon>
        <taxon>asterids</taxon>
        <taxon>lamiids</taxon>
        <taxon>Solanales</taxon>
        <taxon>Solanaceae</taxon>
        <taxon>Solanoideae</taxon>
        <taxon>Solaneae</taxon>
        <taxon>Solanum</taxon>
    </lineage>
</organism>